<name>A0ABD6CAS5_9EURY</name>
<keyword evidence="2" id="KW-1185">Reference proteome</keyword>
<sequence length="167" mass="17760">MNRRTALKSLAAVGSVPLAGCAAIRGAGQSGTVLGKITVVNSSLVPNRIRLLVVRDETDLLDRTLSLPAIDAANGTPGTVIAPSWPETQGEYTIHAHHIEESGERESTSWEYTFTQDDYDRYYGDSHEDPGCLGAVVTVGSLNESANPAIGISPTYMETPCGTPESR</sequence>
<dbReference type="RefSeq" id="WP_247379678.1">
    <property type="nucleotide sequence ID" value="NZ_JALLGV010000007.1"/>
</dbReference>
<dbReference type="EMBL" id="JBHUDJ010000002">
    <property type="protein sequence ID" value="MFD1586459.1"/>
    <property type="molecule type" value="Genomic_DNA"/>
</dbReference>
<protein>
    <submittedName>
        <fullName evidence="1">Uncharacterized protein</fullName>
    </submittedName>
</protein>
<organism evidence="1 2">
    <name type="scientific">Halorientalis brevis</name>
    <dbReference type="NCBI Taxonomy" id="1126241"/>
    <lineage>
        <taxon>Archaea</taxon>
        <taxon>Methanobacteriati</taxon>
        <taxon>Methanobacteriota</taxon>
        <taxon>Stenosarchaea group</taxon>
        <taxon>Halobacteria</taxon>
        <taxon>Halobacteriales</taxon>
        <taxon>Haloarculaceae</taxon>
        <taxon>Halorientalis</taxon>
    </lineage>
</organism>
<evidence type="ECO:0000313" key="2">
    <source>
        <dbReference type="Proteomes" id="UP001597119"/>
    </source>
</evidence>
<dbReference type="AlphaFoldDB" id="A0ABD6CAS5"/>
<reference evidence="1 2" key="1">
    <citation type="journal article" date="2019" name="Int. J. Syst. Evol. Microbiol.">
        <title>The Global Catalogue of Microorganisms (GCM) 10K type strain sequencing project: providing services to taxonomists for standard genome sequencing and annotation.</title>
        <authorList>
            <consortium name="The Broad Institute Genomics Platform"/>
            <consortium name="The Broad Institute Genome Sequencing Center for Infectious Disease"/>
            <person name="Wu L."/>
            <person name="Ma J."/>
        </authorList>
    </citation>
    <scope>NUCLEOTIDE SEQUENCE [LARGE SCALE GENOMIC DNA]</scope>
    <source>
        <strain evidence="1 2">CGMCC 1.12125</strain>
    </source>
</reference>
<proteinExistence type="predicted"/>
<evidence type="ECO:0000313" key="1">
    <source>
        <dbReference type="EMBL" id="MFD1586459.1"/>
    </source>
</evidence>
<accession>A0ABD6CAS5</accession>
<comment type="caution">
    <text evidence="1">The sequence shown here is derived from an EMBL/GenBank/DDBJ whole genome shotgun (WGS) entry which is preliminary data.</text>
</comment>
<dbReference type="Proteomes" id="UP001597119">
    <property type="component" value="Unassembled WGS sequence"/>
</dbReference>
<gene>
    <name evidence="1" type="ORF">ACFR9U_05660</name>
</gene>